<evidence type="ECO:0000256" key="1">
    <source>
        <dbReference type="ARBA" id="ARBA00005351"/>
    </source>
</evidence>
<gene>
    <name evidence="2" type="ORF">TSOC_014392</name>
</gene>
<dbReference type="GO" id="GO:0005829">
    <property type="term" value="C:cytosol"/>
    <property type="evidence" value="ECO:0007669"/>
    <property type="project" value="TreeGrafter"/>
</dbReference>
<dbReference type="InterPro" id="IPR007317">
    <property type="entry name" value="GET4"/>
</dbReference>
<comment type="similarity">
    <text evidence="1">Belongs to the GET4 family.</text>
</comment>
<dbReference type="AlphaFoldDB" id="A0A2J7ZHS6"/>
<dbReference type="Gene3D" id="1.25.40.10">
    <property type="entry name" value="Tetratricopeptide repeat domain"/>
    <property type="match status" value="1"/>
</dbReference>
<proteinExistence type="inferred from homology"/>
<dbReference type="Proteomes" id="UP000236333">
    <property type="component" value="Unassembled WGS sequence"/>
</dbReference>
<dbReference type="EMBL" id="PGGS01002098">
    <property type="protein sequence ID" value="PNG99818.1"/>
    <property type="molecule type" value="Genomic_DNA"/>
</dbReference>
<dbReference type="PANTHER" id="PTHR12875:SF0">
    <property type="entry name" value="GOLGI TO ER TRAFFIC PROTEIN 4 HOMOLOG"/>
    <property type="match status" value="1"/>
</dbReference>
<dbReference type="PANTHER" id="PTHR12875">
    <property type="entry name" value="GOLGI TO ER TRAFFIC PROTEIN 4 HOMOLOG"/>
    <property type="match status" value="1"/>
</dbReference>
<keyword evidence="3" id="KW-1185">Reference proteome</keyword>
<comment type="caution">
    <text evidence="2">The sequence shown here is derived from an EMBL/GenBank/DDBJ whole genome shotgun (WGS) entry which is preliminary data.</text>
</comment>
<protein>
    <submittedName>
        <fullName evidence="2">Golgi to ER traffic protein 4</fullName>
    </submittedName>
</protein>
<organism evidence="2 3">
    <name type="scientific">Tetrabaena socialis</name>
    <dbReference type="NCBI Taxonomy" id="47790"/>
    <lineage>
        <taxon>Eukaryota</taxon>
        <taxon>Viridiplantae</taxon>
        <taxon>Chlorophyta</taxon>
        <taxon>core chlorophytes</taxon>
        <taxon>Chlorophyceae</taxon>
        <taxon>CS clade</taxon>
        <taxon>Chlamydomonadales</taxon>
        <taxon>Tetrabaenaceae</taxon>
        <taxon>Tetrabaena</taxon>
    </lineage>
</organism>
<evidence type="ECO:0000313" key="2">
    <source>
        <dbReference type="EMBL" id="PNG99818.1"/>
    </source>
</evidence>
<dbReference type="InterPro" id="IPR011990">
    <property type="entry name" value="TPR-like_helical_dom_sf"/>
</dbReference>
<name>A0A2J7ZHS6_9CHLO</name>
<accession>A0A2J7ZHS6</accession>
<reference evidence="2 3" key="1">
    <citation type="journal article" date="2017" name="Mol. Biol. Evol.">
        <title>The 4-celled Tetrabaena socialis nuclear genome reveals the essential components for genetic control of cell number at the origin of multicellularity in the volvocine lineage.</title>
        <authorList>
            <person name="Featherston J."/>
            <person name="Arakaki Y."/>
            <person name="Hanschen E.R."/>
            <person name="Ferris P.J."/>
            <person name="Michod R.E."/>
            <person name="Olson B.J.S.C."/>
            <person name="Nozaki H."/>
            <person name="Durand P.M."/>
        </authorList>
    </citation>
    <scope>NUCLEOTIDE SEQUENCE [LARGE SCALE GENOMIC DNA]</scope>
    <source>
        <strain evidence="2 3">NIES-571</strain>
    </source>
</reference>
<evidence type="ECO:0000313" key="3">
    <source>
        <dbReference type="Proteomes" id="UP000236333"/>
    </source>
</evidence>
<dbReference type="OrthoDB" id="10252405at2759"/>
<dbReference type="Pfam" id="PF04190">
    <property type="entry name" value="GET4"/>
    <property type="match status" value="1"/>
</dbReference>
<dbReference type="GO" id="GO:0045048">
    <property type="term" value="P:protein insertion into ER membrane"/>
    <property type="evidence" value="ECO:0007669"/>
    <property type="project" value="InterPro"/>
</dbReference>
<sequence length="295" mass="31512">TLARIKGSVESGAYYEAQQMYKSSFHRSKARQQLDDAFTILQEGAVTQLAHGQVTCGVELGMLLVEAYTSTATPADRTSVARLLAVINAFPAPSTGAEVPGQGGKTPSLDECARLVATAAKWAHRGGAVMSVRRIHSAFASYLWKSYGADAIGRALPHFVRGEDSTAFATALHTCALRGPALEVLGAATSDSRMAQLAYARSTYDDFLELHGAMDTPTAHLTELVLLALEHLALSPRAHAMFVLARERYSDGVLRRDDSLAAMLERVEALYFNVRRGGDGGGLGGLLGNLLKSFA</sequence>
<feature type="non-terminal residue" evidence="2">
    <location>
        <position position="1"/>
    </location>
</feature>